<feature type="chain" id="PRO_5002100655" evidence="1">
    <location>
        <begin position="21"/>
        <end position="135"/>
    </location>
</feature>
<sequence length="135" mass="14286">MKKFFLAFIAVFFISTFSFAKTTNGSSFENQNPGQIVLDVVNKDVKENIKLNFNSLEDLKQFDENQLTEMLSDIEDCTVTATVTVSYTANAGGSIGVANVGGSTTTTVSASITASCSGIAAAVKKLKAELLAAIK</sequence>
<feature type="signal peptide" evidence="1">
    <location>
        <begin position="1"/>
        <end position="20"/>
    </location>
</feature>
<dbReference type="AlphaFoldDB" id="A0A0B4CUD4"/>
<proteinExistence type="predicted"/>
<accession>A0A0B4CUD4</accession>
<dbReference type="Proteomes" id="UP000031167">
    <property type="component" value="Unassembled WGS sequence"/>
</dbReference>
<organism evidence="2 3">
    <name type="scientific">Chryseobacterium taiwanense</name>
    <dbReference type="NCBI Taxonomy" id="363331"/>
    <lineage>
        <taxon>Bacteria</taxon>
        <taxon>Pseudomonadati</taxon>
        <taxon>Bacteroidota</taxon>
        <taxon>Flavobacteriia</taxon>
        <taxon>Flavobacteriales</taxon>
        <taxon>Weeksellaceae</taxon>
        <taxon>Chryseobacterium group</taxon>
        <taxon>Chryseobacterium</taxon>
    </lineage>
</organism>
<evidence type="ECO:0000256" key="1">
    <source>
        <dbReference type="SAM" id="SignalP"/>
    </source>
</evidence>
<keyword evidence="3" id="KW-1185">Reference proteome</keyword>
<dbReference type="EMBL" id="JWTA01000002">
    <property type="protein sequence ID" value="KIC64804.1"/>
    <property type="molecule type" value="Genomic_DNA"/>
</dbReference>
<comment type="caution">
    <text evidence="2">The sequence shown here is derived from an EMBL/GenBank/DDBJ whole genome shotgun (WGS) entry which is preliminary data.</text>
</comment>
<evidence type="ECO:0000313" key="3">
    <source>
        <dbReference type="Proteomes" id="UP000031167"/>
    </source>
</evidence>
<keyword evidence="1" id="KW-0732">Signal</keyword>
<dbReference type="RefSeq" id="WP_039364792.1">
    <property type="nucleotide sequence ID" value="NZ_JWTA01000002.1"/>
</dbReference>
<evidence type="ECO:0000313" key="2">
    <source>
        <dbReference type="EMBL" id="KIC64804.1"/>
    </source>
</evidence>
<gene>
    <name evidence="2" type="ORF">RM51_02520</name>
</gene>
<protein>
    <submittedName>
        <fullName evidence="2">Uncharacterized protein</fullName>
    </submittedName>
</protein>
<name>A0A0B4CUD4_9FLAO</name>
<reference evidence="2 3" key="1">
    <citation type="submission" date="2014-12" db="EMBL/GenBank/DDBJ databases">
        <title>Genome sequencing of Chryseobacterium taiwanense TPW19.</title>
        <authorList>
            <person name="Tan P.W."/>
            <person name="Chan K.-G."/>
        </authorList>
    </citation>
    <scope>NUCLEOTIDE SEQUENCE [LARGE SCALE GENOMIC DNA]</scope>
    <source>
        <strain evidence="2 3">TPW19</strain>
    </source>
</reference>